<dbReference type="AlphaFoldDB" id="A0A6L2NKJ3"/>
<name>A0A6L2NKJ3_TANCI</name>
<gene>
    <name evidence="1" type="ORF">Tci_058736</name>
</gene>
<protein>
    <submittedName>
        <fullName evidence="1">Uncharacterized protein</fullName>
    </submittedName>
</protein>
<reference evidence="1" key="1">
    <citation type="journal article" date="2019" name="Sci. Rep.">
        <title>Draft genome of Tanacetum cinerariifolium, the natural source of mosquito coil.</title>
        <authorList>
            <person name="Yamashiro T."/>
            <person name="Shiraishi A."/>
            <person name="Satake H."/>
            <person name="Nakayama K."/>
        </authorList>
    </citation>
    <scope>NUCLEOTIDE SEQUENCE</scope>
</reference>
<organism evidence="1">
    <name type="scientific">Tanacetum cinerariifolium</name>
    <name type="common">Dalmatian daisy</name>
    <name type="synonym">Chrysanthemum cinerariifolium</name>
    <dbReference type="NCBI Taxonomy" id="118510"/>
    <lineage>
        <taxon>Eukaryota</taxon>
        <taxon>Viridiplantae</taxon>
        <taxon>Streptophyta</taxon>
        <taxon>Embryophyta</taxon>
        <taxon>Tracheophyta</taxon>
        <taxon>Spermatophyta</taxon>
        <taxon>Magnoliopsida</taxon>
        <taxon>eudicotyledons</taxon>
        <taxon>Gunneridae</taxon>
        <taxon>Pentapetalae</taxon>
        <taxon>asterids</taxon>
        <taxon>campanulids</taxon>
        <taxon>Asterales</taxon>
        <taxon>Asteraceae</taxon>
        <taxon>Asteroideae</taxon>
        <taxon>Anthemideae</taxon>
        <taxon>Anthemidinae</taxon>
        <taxon>Tanacetum</taxon>
    </lineage>
</organism>
<evidence type="ECO:0000313" key="1">
    <source>
        <dbReference type="EMBL" id="GEU86758.1"/>
    </source>
</evidence>
<sequence>MVDDLFTYAIKIPTPSSIPYDKKEEVDSDDEDLDVYETRDNASYHANVEEYEEDRCELLRNPYQEPSVCEIGRFGIIKYSFGPTKKYIAIEECEYDDLTRIKVDVCHAYQEIFRIMDEGWFVIRVE</sequence>
<accession>A0A6L2NKJ3</accession>
<comment type="caution">
    <text evidence="1">The sequence shown here is derived from an EMBL/GenBank/DDBJ whole genome shotgun (WGS) entry which is preliminary data.</text>
</comment>
<dbReference type="EMBL" id="BKCJ010009396">
    <property type="protein sequence ID" value="GEU86758.1"/>
    <property type="molecule type" value="Genomic_DNA"/>
</dbReference>
<proteinExistence type="predicted"/>